<comment type="caution">
    <text evidence="3">The sequence shown here is derived from an EMBL/GenBank/DDBJ whole genome shotgun (WGS) entry which is preliminary data.</text>
</comment>
<evidence type="ECO:0000256" key="1">
    <source>
        <dbReference type="SAM" id="Coils"/>
    </source>
</evidence>
<organism evidence="3 4">
    <name type="scientific">Brenneria populi</name>
    <dbReference type="NCBI Taxonomy" id="1505588"/>
    <lineage>
        <taxon>Bacteria</taxon>
        <taxon>Pseudomonadati</taxon>
        <taxon>Pseudomonadota</taxon>
        <taxon>Gammaproteobacteria</taxon>
        <taxon>Enterobacterales</taxon>
        <taxon>Pectobacteriaceae</taxon>
        <taxon>Brenneria</taxon>
    </lineage>
</organism>
<feature type="coiled-coil region" evidence="1">
    <location>
        <begin position="48"/>
        <end position="115"/>
    </location>
</feature>
<feature type="region of interest" description="Disordered" evidence="2">
    <location>
        <begin position="1"/>
        <end position="22"/>
    </location>
</feature>
<accession>A0ABU6JX73</accession>
<protein>
    <recommendedName>
        <fullName evidence="5">ATPase</fullName>
    </recommendedName>
</protein>
<sequence>MTDKKITSGNTGANSKGIDAPAAGEDTVYFHPGSGTVLIVPAKDNKNLEAEQNLLSRLMEEKIAAQINVEEVTKQCLAYSRTDKNRAQTQLQAAYDKLNLAAEKLRNELKNLTPNVKEGELLDESAKESAVGMMELIPMTKRGAHGFKMTYVRSDKIKSTFRRYKLSSVDNKGNEDSFLKSNTRQVTNSNGETKEKTYYTIDTEKLKKQFDEVDKSLKADLSGGALEKYDTNLIIGEWAQEFNKSISDKLKDINFDDNNVAGVSLDSQAQLMRFSSGVGTEGEFNPRDKKVSAKGKAHAGFVLAEAKAEFKSYFPDSVGFELTYPKRKILPTDSEEGSLGFIKAALTLAVSGNVGASIGIEAGINLDWSTATAQSYGIRGSNQKLKVNQLPGLRNTNLSIPATPDGELGGELGAFAGLQAGGSIAGALQWKSPEYQPEEGQDDDGYKDFAKIEPKLQVQAGAGGTGHFYITFINMKFRIYVKAGLCWGVGAKGSIGFEVDANQLLSFFEMFIIALRNADYKKLLCMIEFEAFQTLANMQILYAQAKKTITEIANMSLEELGVEAFQALKGAEDRVILMESILNNPDKLKYSTPEAKGAIIASLIDINMIDKNDFRNENWNFLEANAWKRGKMNKRKRAVFKSMKWIQSKAEYRNVLQHMSTTVTEKKTNWEDQQRKLINFLSMNEDGGIFNLPHTNYGEKIQQLYDELPESVPANEPLKPIPDARMDEFLAMVDNEKMTAYA</sequence>
<keyword evidence="4" id="KW-1185">Reference proteome</keyword>
<keyword evidence="1" id="KW-0175">Coiled coil</keyword>
<evidence type="ECO:0000313" key="3">
    <source>
        <dbReference type="EMBL" id="MEC5344884.1"/>
    </source>
</evidence>
<name>A0ABU6JX73_9GAMM</name>
<evidence type="ECO:0008006" key="5">
    <source>
        <dbReference type="Google" id="ProtNLM"/>
    </source>
</evidence>
<reference evidence="3 4" key="1">
    <citation type="journal article" date="2017" name="Int. J. Syst. Evol. Microbiol.">
        <title>Brenneria populi subsp. brevivirga subsp. nov. isolated from symptomatic bark of Populus x euramericana canker, and description of Brenneria populi subsp. populi subsp. nov.</title>
        <authorList>
            <person name="Zheng M.H."/>
            <person name="Piao C.G."/>
            <person name="Xue H."/>
            <person name="Guo M.W."/>
            <person name="Li Y."/>
        </authorList>
    </citation>
    <scope>NUCLEOTIDE SEQUENCE [LARGE SCALE GENOMIC DNA]</scope>
    <source>
        <strain evidence="3 4">D9-5</strain>
    </source>
</reference>
<dbReference type="Proteomes" id="UP001309705">
    <property type="component" value="Unassembled WGS sequence"/>
</dbReference>
<evidence type="ECO:0000313" key="4">
    <source>
        <dbReference type="Proteomes" id="UP001309705"/>
    </source>
</evidence>
<dbReference type="RefSeq" id="WP_327619638.1">
    <property type="nucleotide sequence ID" value="NZ_JAYWTM010000031.1"/>
</dbReference>
<evidence type="ECO:0000256" key="2">
    <source>
        <dbReference type="SAM" id="MobiDB-lite"/>
    </source>
</evidence>
<gene>
    <name evidence="3" type="ORF">VSX58_20005</name>
</gene>
<dbReference type="EMBL" id="JAYWTM010000031">
    <property type="protein sequence ID" value="MEC5344884.1"/>
    <property type="molecule type" value="Genomic_DNA"/>
</dbReference>
<proteinExistence type="predicted"/>